<dbReference type="EMBL" id="GDQN01005203">
    <property type="protein sequence ID" value="JAT85851.1"/>
    <property type="molecule type" value="Transcribed_RNA"/>
</dbReference>
<sequence>ITETELQTVVEVVEQLQNDLNLIVKAEQIAALQAPFERAAVDVPTAGTEELITAPVVTELIKAEQVVETEFAQSIAEETSPNKAATISDTLLEHIDQYISENVAEIVGKLAIAADAEEVKQSVKVAQELRESIAASNVGAVLETGEELPTDASA</sequence>
<feature type="non-terminal residue" evidence="1">
    <location>
        <position position="1"/>
    </location>
</feature>
<dbReference type="AlphaFoldDB" id="A0A1E1WG55"/>
<gene>
    <name evidence="1" type="ORF">g.12191</name>
</gene>
<dbReference type="OrthoDB" id="6070751at2759"/>
<protein>
    <submittedName>
        <fullName evidence="1">Uncharacterized protein</fullName>
    </submittedName>
</protein>
<reference evidence="1" key="1">
    <citation type="submission" date="2015-09" db="EMBL/GenBank/DDBJ databases">
        <title>De novo assembly of Pectinophora gossypiella (Pink Bollworm) gut transcriptome.</title>
        <authorList>
            <person name="Tassone E.E."/>
        </authorList>
    </citation>
    <scope>NUCLEOTIDE SEQUENCE</scope>
</reference>
<organism evidence="1">
    <name type="scientific">Pectinophora gossypiella</name>
    <name type="common">Cotton pink bollworm</name>
    <name type="synonym">Depressaria gossypiella</name>
    <dbReference type="NCBI Taxonomy" id="13191"/>
    <lineage>
        <taxon>Eukaryota</taxon>
        <taxon>Metazoa</taxon>
        <taxon>Ecdysozoa</taxon>
        <taxon>Arthropoda</taxon>
        <taxon>Hexapoda</taxon>
        <taxon>Insecta</taxon>
        <taxon>Pterygota</taxon>
        <taxon>Neoptera</taxon>
        <taxon>Endopterygota</taxon>
        <taxon>Lepidoptera</taxon>
        <taxon>Glossata</taxon>
        <taxon>Ditrysia</taxon>
        <taxon>Gelechioidea</taxon>
        <taxon>Gelechiidae</taxon>
        <taxon>Apatetrinae</taxon>
        <taxon>Pectinophora</taxon>
    </lineage>
</organism>
<name>A0A1E1WG55_PECGO</name>
<feature type="non-terminal residue" evidence="1">
    <location>
        <position position="154"/>
    </location>
</feature>
<evidence type="ECO:0000313" key="1">
    <source>
        <dbReference type="EMBL" id="JAT85851.1"/>
    </source>
</evidence>
<proteinExistence type="predicted"/>
<accession>A0A1E1WG55</accession>